<dbReference type="PRINTS" id="PR00120">
    <property type="entry name" value="HATPASE"/>
</dbReference>
<dbReference type="PROSITE" id="PS00154">
    <property type="entry name" value="ATPASE_E1_E2"/>
    <property type="match status" value="1"/>
</dbReference>
<keyword evidence="8" id="KW-0547">Nucleotide-binding</keyword>
<dbReference type="Proteomes" id="UP000823928">
    <property type="component" value="Unassembled WGS sequence"/>
</dbReference>
<dbReference type="InterPro" id="IPR023298">
    <property type="entry name" value="ATPase_P-typ_TM_dom_sf"/>
</dbReference>
<evidence type="ECO:0000313" key="11">
    <source>
        <dbReference type="Proteomes" id="UP000823928"/>
    </source>
</evidence>
<dbReference type="GO" id="GO:0005886">
    <property type="term" value="C:plasma membrane"/>
    <property type="evidence" value="ECO:0007669"/>
    <property type="project" value="UniProtKB-SubCell"/>
</dbReference>
<gene>
    <name evidence="10" type="primary">cadA</name>
    <name evidence="10" type="ORF">IAC10_13400</name>
</gene>
<dbReference type="GO" id="GO:0019829">
    <property type="term" value="F:ATPase-coupled monoatomic cation transmembrane transporter activity"/>
    <property type="evidence" value="ECO:0007669"/>
    <property type="project" value="InterPro"/>
</dbReference>
<evidence type="ECO:0000256" key="6">
    <source>
        <dbReference type="ARBA" id="ARBA00022989"/>
    </source>
</evidence>
<dbReference type="InterPro" id="IPR051014">
    <property type="entry name" value="Cation_Transport_ATPase_IB"/>
</dbReference>
<keyword evidence="6 8" id="KW-1133">Transmembrane helix</keyword>
<dbReference type="SUPFAM" id="SSF81653">
    <property type="entry name" value="Calcium ATPase, transduction domain A"/>
    <property type="match status" value="1"/>
</dbReference>
<keyword evidence="8" id="KW-1003">Cell membrane</keyword>
<dbReference type="NCBIfam" id="TIGR01494">
    <property type="entry name" value="ATPase_P-type"/>
    <property type="match status" value="1"/>
</dbReference>
<keyword evidence="4 8" id="KW-0479">Metal-binding</keyword>
<dbReference type="InterPro" id="IPR023299">
    <property type="entry name" value="ATPase_P-typ_cyto_dom_N"/>
</dbReference>
<dbReference type="InterPro" id="IPR018303">
    <property type="entry name" value="ATPase_P-typ_P_site"/>
</dbReference>
<dbReference type="EMBL" id="DVIU01000275">
    <property type="protein sequence ID" value="HIS37596.1"/>
    <property type="molecule type" value="Genomic_DNA"/>
</dbReference>
<evidence type="ECO:0000256" key="1">
    <source>
        <dbReference type="ARBA" id="ARBA00004370"/>
    </source>
</evidence>
<dbReference type="InterPro" id="IPR027256">
    <property type="entry name" value="P-typ_ATPase_IB"/>
</dbReference>
<keyword evidence="7 8" id="KW-0472">Membrane</keyword>
<reference evidence="10" key="2">
    <citation type="journal article" date="2021" name="PeerJ">
        <title>Extensive microbial diversity within the chicken gut microbiome revealed by metagenomics and culture.</title>
        <authorList>
            <person name="Gilroy R."/>
            <person name="Ravi A."/>
            <person name="Getino M."/>
            <person name="Pursley I."/>
            <person name="Horton D.L."/>
            <person name="Alikhan N.F."/>
            <person name="Baker D."/>
            <person name="Gharbi K."/>
            <person name="Hall N."/>
            <person name="Watson M."/>
            <person name="Adriaenssens E.M."/>
            <person name="Foster-Nyarko E."/>
            <person name="Jarju S."/>
            <person name="Secka A."/>
            <person name="Antonio M."/>
            <person name="Oren A."/>
            <person name="Chaudhuri R.R."/>
            <person name="La Ragione R."/>
            <person name="Hildebrand F."/>
            <person name="Pallen M.J."/>
        </authorList>
    </citation>
    <scope>NUCLEOTIDE SEQUENCE</scope>
    <source>
        <strain evidence="10">6276</strain>
    </source>
</reference>
<dbReference type="InterPro" id="IPR008250">
    <property type="entry name" value="ATPase_P-typ_transduc_dom_A_sf"/>
</dbReference>
<dbReference type="InterPro" id="IPR044492">
    <property type="entry name" value="P_typ_ATPase_HD_dom"/>
</dbReference>
<evidence type="ECO:0000256" key="5">
    <source>
        <dbReference type="ARBA" id="ARBA00022967"/>
    </source>
</evidence>
<dbReference type="GO" id="GO:0016887">
    <property type="term" value="F:ATP hydrolysis activity"/>
    <property type="evidence" value="ECO:0007669"/>
    <property type="project" value="InterPro"/>
</dbReference>
<feature type="domain" description="P-type ATPase A" evidence="9">
    <location>
        <begin position="130"/>
        <end position="229"/>
    </location>
</feature>
<comment type="caution">
    <text evidence="10">The sequence shown here is derived from an EMBL/GenBank/DDBJ whole genome shotgun (WGS) entry which is preliminary data.</text>
</comment>
<feature type="transmembrane region" description="Helical" evidence="8">
    <location>
        <begin position="279"/>
        <end position="304"/>
    </location>
</feature>
<dbReference type="SFLD" id="SFLDG00002">
    <property type="entry name" value="C1.7:_P-type_atpase_like"/>
    <property type="match status" value="1"/>
</dbReference>
<dbReference type="Gene3D" id="3.40.50.1000">
    <property type="entry name" value="HAD superfamily/HAD-like"/>
    <property type="match status" value="1"/>
</dbReference>
<dbReference type="SUPFAM" id="SSF56784">
    <property type="entry name" value="HAD-like"/>
    <property type="match status" value="1"/>
</dbReference>
<feature type="transmembrane region" description="Helical" evidence="8">
    <location>
        <begin position="248"/>
        <end position="267"/>
    </location>
</feature>
<dbReference type="NCBIfam" id="TIGR01525">
    <property type="entry name" value="ATPase-IB_hvy"/>
    <property type="match status" value="1"/>
</dbReference>
<dbReference type="PRINTS" id="PR00119">
    <property type="entry name" value="CATATPASE"/>
</dbReference>
<keyword evidence="8" id="KW-0067">ATP-binding</keyword>
<dbReference type="AlphaFoldDB" id="A0A9D1JP13"/>
<feature type="transmembrane region" description="Helical" evidence="8">
    <location>
        <begin position="583"/>
        <end position="602"/>
    </location>
</feature>
<dbReference type="SUPFAM" id="SSF81665">
    <property type="entry name" value="Calcium ATPase, transmembrane domain M"/>
    <property type="match status" value="1"/>
</dbReference>
<dbReference type="Gene3D" id="3.40.1110.10">
    <property type="entry name" value="Calcium-transporting ATPase, cytoplasmic domain N"/>
    <property type="match status" value="1"/>
</dbReference>
<evidence type="ECO:0000259" key="9">
    <source>
        <dbReference type="Pfam" id="PF00122"/>
    </source>
</evidence>
<dbReference type="GO" id="GO:0015086">
    <property type="term" value="F:cadmium ion transmembrane transporter activity"/>
    <property type="evidence" value="ECO:0007669"/>
    <property type="project" value="TreeGrafter"/>
</dbReference>
<keyword evidence="5" id="KW-1278">Translocase</keyword>
<proteinExistence type="inferred from homology"/>
<dbReference type="FunFam" id="2.70.150.10:FF:000002">
    <property type="entry name" value="Copper-transporting ATPase 1, putative"/>
    <property type="match status" value="1"/>
</dbReference>
<protein>
    <submittedName>
        <fullName evidence="10">Cadmium-translocating P-type ATPase</fullName>
    </submittedName>
</protein>
<dbReference type="CDD" id="cd07548">
    <property type="entry name" value="P-type_ATPase-Cd_Zn_Co_like"/>
    <property type="match status" value="1"/>
</dbReference>
<accession>A0A9D1JP13</accession>
<organism evidence="10 11">
    <name type="scientific">Candidatus Scatousia excrementigallinarum</name>
    <dbReference type="NCBI Taxonomy" id="2840935"/>
    <lineage>
        <taxon>Bacteria</taxon>
        <taxon>Candidatus Scatousia</taxon>
    </lineage>
</organism>
<dbReference type="Pfam" id="PF00702">
    <property type="entry name" value="Hydrolase"/>
    <property type="match status" value="1"/>
</dbReference>
<comment type="similarity">
    <text evidence="2 8">Belongs to the cation transport ATPase (P-type) (TC 3.A.3) family. Type IB subfamily.</text>
</comment>
<dbReference type="GO" id="GO:0046872">
    <property type="term" value="F:metal ion binding"/>
    <property type="evidence" value="ECO:0007669"/>
    <property type="project" value="UniProtKB-KW"/>
</dbReference>
<evidence type="ECO:0000256" key="3">
    <source>
        <dbReference type="ARBA" id="ARBA00022692"/>
    </source>
</evidence>
<dbReference type="Gene3D" id="2.70.150.10">
    <property type="entry name" value="Calcium-transporting ATPase, cytoplasmic transduction domain A"/>
    <property type="match status" value="1"/>
</dbReference>
<dbReference type="Pfam" id="PF00122">
    <property type="entry name" value="E1-E2_ATPase"/>
    <property type="match status" value="1"/>
</dbReference>
<evidence type="ECO:0000313" key="10">
    <source>
        <dbReference type="EMBL" id="HIS37596.1"/>
    </source>
</evidence>
<dbReference type="SFLD" id="SFLDF00027">
    <property type="entry name" value="p-type_atpase"/>
    <property type="match status" value="1"/>
</dbReference>
<dbReference type="InterPro" id="IPR023214">
    <property type="entry name" value="HAD_sf"/>
</dbReference>
<dbReference type="PANTHER" id="PTHR48085">
    <property type="entry name" value="CADMIUM/ZINC-TRANSPORTING ATPASE HMA2-RELATED"/>
    <property type="match status" value="1"/>
</dbReference>
<dbReference type="InterPro" id="IPR059000">
    <property type="entry name" value="ATPase_P-type_domA"/>
</dbReference>
<sequence>MCNHCSSHHQEHRHHNHDSDGVTLFRVFVAIIILLVGICIHFSGWVKFVVYLTAYLISGGDVLFKALRNILKGEVFDENFLMGLASAGAFAIGEYPEAVMVMVLYQIGEYFQDKAVEKSRNSISELMNIRPDYANIESGGNIIKVSPEKIKIGDIIIVKSGEKIPLDGIVTEGSAVVDTSALTGESRPVELKEGSNALSGCINTNGVIKIRITKEFGESTVTKILELVEHAASKKAKAENFITKFARYYTPAVVIGAVFLAVLPPLFTGAQFSIWFSRALTFLVISCPCALVISVPLTFFAGIGGASRNGILVKGSSYLEALANPDTVLFDKTGTLTKGTFSVTKIVASEGVSEAGLLEYTAKAENFSNHLIALSLKAAYAHKINSEEITSVTELAGLGVKADVCGDTILVGNDKLMNKYSVEYKKASEYGTVVYTAKNNTCIGYTVISDEIKDDSVETVRSLKKLGIKTGILTGDNSVSADYIAAELGVDKVYSQLLPADKVLKVEEVLAEKCKGHSVIFAGDGINDAPVLTRADVGIAMGALGSDSAIEAADVVIMDDKPLKIVTAVRIARKTMQIVKQNIVFAIGIKALFLILGAFGLVTMWGAVFADVGVALLAVLNALRALRV</sequence>
<reference evidence="10" key="1">
    <citation type="submission" date="2020-10" db="EMBL/GenBank/DDBJ databases">
        <authorList>
            <person name="Gilroy R."/>
        </authorList>
    </citation>
    <scope>NUCLEOTIDE SEQUENCE</scope>
    <source>
        <strain evidence="10">6276</strain>
    </source>
</reference>
<dbReference type="SFLD" id="SFLDS00003">
    <property type="entry name" value="Haloacid_Dehalogenase"/>
    <property type="match status" value="1"/>
</dbReference>
<dbReference type="InterPro" id="IPR036412">
    <property type="entry name" value="HAD-like_sf"/>
</dbReference>
<dbReference type="NCBIfam" id="TIGR01512">
    <property type="entry name" value="ATPase-IB2_Cd"/>
    <property type="match status" value="1"/>
</dbReference>
<comment type="subcellular location">
    <subcellularLocation>
        <location evidence="8">Cell membrane</location>
    </subcellularLocation>
    <subcellularLocation>
        <location evidence="1">Membrane</location>
    </subcellularLocation>
</comment>
<evidence type="ECO:0000256" key="4">
    <source>
        <dbReference type="ARBA" id="ARBA00022723"/>
    </source>
</evidence>
<dbReference type="InterPro" id="IPR001757">
    <property type="entry name" value="P_typ_ATPase"/>
</dbReference>
<evidence type="ECO:0000256" key="8">
    <source>
        <dbReference type="RuleBase" id="RU362081"/>
    </source>
</evidence>
<dbReference type="PANTHER" id="PTHR48085:SF5">
    <property type="entry name" value="CADMIUM_ZINC-TRANSPORTING ATPASE HMA4-RELATED"/>
    <property type="match status" value="1"/>
</dbReference>
<keyword evidence="3 8" id="KW-0812">Transmembrane</keyword>
<evidence type="ECO:0000256" key="7">
    <source>
        <dbReference type="ARBA" id="ARBA00023136"/>
    </source>
</evidence>
<dbReference type="GO" id="GO:0005524">
    <property type="term" value="F:ATP binding"/>
    <property type="evidence" value="ECO:0007669"/>
    <property type="project" value="UniProtKB-UniRule"/>
</dbReference>
<evidence type="ECO:0000256" key="2">
    <source>
        <dbReference type="ARBA" id="ARBA00006024"/>
    </source>
</evidence>
<name>A0A9D1JP13_9BACT</name>
<feature type="transmembrane region" description="Helical" evidence="8">
    <location>
        <begin position="23"/>
        <end position="43"/>
    </location>
</feature>